<dbReference type="GeneID" id="38330904"/>
<feature type="domain" description="PPIase cyclophilin-type" evidence="5">
    <location>
        <begin position="62"/>
        <end position="219"/>
    </location>
</feature>
<reference evidence="6" key="1">
    <citation type="submission" date="2018-02" db="EMBL/GenBank/DDBJ databases">
        <title>Genome reduction pattern in chromatophore genome of Paulinella.</title>
        <authorList>
            <person name="Lhee D."/>
            <person name="Yoon H.S."/>
        </authorList>
    </citation>
    <scope>NUCLEOTIDE SEQUENCE</scope>
    <source>
        <strain evidence="6">NZ27</strain>
    </source>
</reference>
<keyword evidence="4" id="KW-0812">Transmembrane</keyword>
<dbReference type="RefSeq" id="YP_009530307.1">
    <property type="nucleotide sequence ID" value="NC_039737.1"/>
</dbReference>
<feature type="transmembrane region" description="Helical" evidence="4">
    <location>
        <begin position="7"/>
        <end position="29"/>
    </location>
</feature>
<keyword evidence="4" id="KW-1133">Transmembrane helix</keyword>
<evidence type="ECO:0000259" key="5">
    <source>
        <dbReference type="PROSITE" id="PS50072"/>
    </source>
</evidence>
<keyword evidence="2 3" id="KW-0413">Isomerase</keyword>
<keyword evidence="1 3" id="KW-0697">Rotamase</keyword>
<dbReference type="InterPro" id="IPR002130">
    <property type="entry name" value="Cyclophilin-type_PPIase_dom"/>
</dbReference>
<comment type="catalytic activity">
    <reaction evidence="3">
        <text>[protein]-peptidylproline (omega=180) = [protein]-peptidylproline (omega=0)</text>
        <dbReference type="Rhea" id="RHEA:16237"/>
        <dbReference type="Rhea" id="RHEA-COMP:10747"/>
        <dbReference type="Rhea" id="RHEA-COMP:10748"/>
        <dbReference type="ChEBI" id="CHEBI:83833"/>
        <dbReference type="ChEBI" id="CHEBI:83834"/>
        <dbReference type="EC" id="5.2.1.8"/>
    </reaction>
</comment>
<gene>
    <name evidence="6" type="primary">ppiB</name>
    <name evidence="6" type="ORF">PMNZ_032</name>
</gene>
<dbReference type="Gene3D" id="2.40.100.10">
    <property type="entry name" value="Cyclophilin-like"/>
    <property type="match status" value="1"/>
</dbReference>
<dbReference type="EC" id="5.2.1.8" evidence="3"/>
<dbReference type="PROSITE" id="PS50072">
    <property type="entry name" value="CSA_PPIASE_2"/>
    <property type="match status" value="1"/>
</dbReference>
<name>A0A385HZA7_9EUKA</name>
<protein>
    <recommendedName>
        <fullName evidence="3">Peptidyl-prolyl cis-trans isomerase</fullName>
        <shortName evidence="3">PPIase</shortName>
        <ecNumber evidence="3">5.2.1.8</ecNumber>
    </recommendedName>
</protein>
<geneLocation type="plastid" evidence="6"/>
<dbReference type="PANTHER" id="PTHR43246">
    <property type="entry name" value="PEPTIDYL-PROLYL CIS-TRANS ISOMERASE CYP38, CHLOROPLASTIC"/>
    <property type="match status" value="1"/>
</dbReference>
<dbReference type="InterPro" id="IPR029000">
    <property type="entry name" value="Cyclophilin-like_dom_sf"/>
</dbReference>
<organism evidence="6">
    <name type="scientific">Paulinella micropora</name>
    <dbReference type="NCBI Taxonomy" id="1928728"/>
    <lineage>
        <taxon>Eukaryota</taxon>
        <taxon>Sar</taxon>
        <taxon>Rhizaria</taxon>
        <taxon>Cercozoa</taxon>
        <taxon>Imbricatea</taxon>
        <taxon>Silicofilosea</taxon>
        <taxon>Euglyphida</taxon>
        <taxon>Paulinellidae</taxon>
        <taxon>Paulinella</taxon>
    </lineage>
</organism>
<evidence type="ECO:0000313" key="6">
    <source>
        <dbReference type="EMBL" id="AXY62996.1"/>
    </source>
</evidence>
<evidence type="ECO:0000256" key="4">
    <source>
        <dbReference type="SAM" id="Phobius"/>
    </source>
</evidence>
<comment type="function">
    <text evidence="3">PPIases accelerate the folding of proteins. It catalyzes the cis-trans isomerization of proline imidic peptide bonds in oligopeptides.</text>
</comment>
<evidence type="ECO:0000256" key="2">
    <source>
        <dbReference type="ARBA" id="ARBA00023235"/>
    </source>
</evidence>
<sequence>MLIPYSILFRSIISPLAICIGTFTAFNFLPVVTRQSIPITCFSGSFRCLKEVTKVELLTTKGKIIVTLFHDSAPLTTGSFIDLVKHGAYNGTPFLRVIRELKPFVVHVGEIESTTTTEVSGYHNVSKSIVKQPRILPMEITLEGKKEPLYGKSVINIENMSRIKSLHNRGTLAMSHSQDSNSVGSPFYIVLRPLPELDGRYTVFGQVTEGMDILDKIEEDDHLIQSRVL</sequence>
<dbReference type="SUPFAM" id="SSF50891">
    <property type="entry name" value="Cyclophilin-like"/>
    <property type="match status" value="1"/>
</dbReference>
<proteinExistence type="inferred from homology"/>
<dbReference type="AlphaFoldDB" id="A0A385HZA7"/>
<keyword evidence="6" id="KW-0934">Plastid</keyword>
<dbReference type="GO" id="GO:0003755">
    <property type="term" value="F:peptidyl-prolyl cis-trans isomerase activity"/>
    <property type="evidence" value="ECO:0007669"/>
    <property type="project" value="UniProtKB-UniRule"/>
</dbReference>
<dbReference type="InterPro" id="IPR044665">
    <property type="entry name" value="E_coli_cyclophilin_A-like"/>
</dbReference>
<accession>A0A385HZA7</accession>
<comment type="similarity">
    <text evidence="3">Belongs to the cyclophilin-type PPIase family.</text>
</comment>
<dbReference type="EMBL" id="MG976688">
    <property type="protein sequence ID" value="AXY62996.1"/>
    <property type="molecule type" value="Genomic_DNA"/>
</dbReference>
<keyword evidence="4" id="KW-0472">Membrane</keyword>
<evidence type="ECO:0000256" key="1">
    <source>
        <dbReference type="ARBA" id="ARBA00023110"/>
    </source>
</evidence>
<dbReference type="Pfam" id="PF00160">
    <property type="entry name" value="Pro_isomerase"/>
    <property type="match status" value="1"/>
</dbReference>
<dbReference type="PRINTS" id="PR00153">
    <property type="entry name" value="CSAPPISMRASE"/>
</dbReference>
<evidence type="ECO:0000256" key="3">
    <source>
        <dbReference type="RuleBase" id="RU363019"/>
    </source>
</evidence>